<dbReference type="Pfam" id="PF04039">
    <property type="entry name" value="MnhB"/>
    <property type="match status" value="1"/>
</dbReference>
<sequence length="149" mass="15297">MNSIILRTATTGLLPLLLLASVVILLRGHNEPGGGFVGGLTGAAAFLLHMLAYGPARCRQLLPLGPEAITAAGLAVALLSGLPAPLIGQPLFAALWTDAEPVPGVKVGTPLFFDIGVYLTVAGSVLWMILSIAEWPRSEPAATPGGDPR</sequence>
<evidence type="ECO:0000256" key="2">
    <source>
        <dbReference type="ARBA" id="ARBA00009425"/>
    </source>
</evidence>
<evidence type="ECO:0000313" key="9">
    <source>
        <dbReference type="EMBL" id="BAM02819.1"/>
    </source>
</evidence>
<dbReference type="Proteomes" id="UP000007881">
    <property type="component" value="Chromosome"/>
</dbReference>
<dbReference type="AlphaFoldDB" id="I0IC31"/>
<dbReference type="STRING" id="1142394.PSMK_06600"/>
<feature type="domain" description="Na+/H+ antiporter MnhB subunit-related protein" evidence="8">
    <location>
        <begin position="5"/>
        <end position="126"/>
    </location>
</feature>
<keyword evidence="10" id="KW-1185">Reference proteome</keyword>
<dbReference type="OrthoDB" id="9798859at2"/>
<evidence type="ECO:0000256" key="5">
    <source>
        <dbReference type="ARBA" id="ARBA00022989"/>
    </source>
</evidence>
<protein>
    <submittedName>
        <fullName evidence="9">Na(+)/H(+) antiporter subunit B</fullName>
    </submittedName>
</protein>
<feature type="transmembrane region" description="Helical" evidence="7">
    <location>
        <begin position="12"/>
        <end position="29"/>
    </location>
</feature>
<evidence type="ECO:0000256" key="7">
    <source>
        <dbReference type="SAM" id="Phobius"/>
    </source>
</evidence>
<feature type="transmembrane region" description="Helical" evidence="7">
    <location>
        <begin position="68"/>
        <end position="87"/>
    </location>
</feature>
<evidence type="ECO:0000259" key="8">
    <source>
        <dbReference type="Pfam" id="PF04039"/>
    </source>
</evidence>
<feature type="transmembrane region" description="Helical" evidence="7">
    <location>
        <begin position="35"/>
        <end position="56"/>
    </location>
</feature>
<dbReference type="PANTHER" id="PTHR33932:SF4">
    <property type="entry name" value="NA(+)_H(+) ANTIPORTER SUBUNIT B"/>
    <property type="match status" value="1"/>
</dbReference>
<dbReference type="KEGG" id="phm:PSMK_06600"/>
<evidence type="ECO:0000313" key="10">
    <source>
        <dbReference type="Proteomes" id="UP000007881"/>
    </source>
</evidence>
<keyword evidence="5 7" id="KW-1133">Transmembrane helix</keyword>
<dbReference type="PANTHER" id="PTHR33932">
    <property type="entry name" value="NA(+)/H(+) ANTIPORTER SUBUNIT B"/>
    <property type="match status" value="1"/>
</dbReference>
<organism evidence="9 10">
    <name type="scientific">Phycisphaera mikurensis (strain NBRC 102666 / KCTC 22515 / FYK2301M01)</name>
    <dbReference type="NCBI Taxonomy" id="1142394"/>
    <lineage>
        <taxon>Bacteria</taxon>
        <taxon>Pseudomonadati</taxon>
        <taxon>Planctomycetota</taxon>
        <taxon>Phycisphaerae</taxon>
        <taxon>Phycisphaerales</taxon>
        <taxon>Phycisphaeraceae</taxon>
        <taxon>Phycisphaera</taxon>
    </lineage>
</organism>
<dbReference type="InterPro" id="IPR050622">
    <property type="entry name" value="CPA3_antiporter_subunitB"/>
</dbReference>
<gene>
    <name evidence="9" type="primary">mrpB</name>
    <name evidence="9" type="ordered locus">PSMK_06600</name>
</gene>
<name>I0IC31_PHYMF</name>
<keyword evidence="6 7" id="KW-0472">Membrane</keyword>
<reference evidence="9 10" key="1">
    <citation type="submission" date="2012-02" db="EMBL/GenBank/DDBJ databases">
        <title>Complete genome sequence of Phycisphaera mikurensis NBRC 102666.</title>
        <authorList>
            <person name="Ankai A."/>
            <person name="Hosoyama A."/>
            <person name="Terui Y."/>
            <person name="Sekine M."/>
            <person name="Fukai R."/>
            <person name="Kato Y."/>
            <person name="Nakamura S."/>
            <person name="Yamada-Narita S."/>
            <person name="Kawakoshi A."/>
            <person name="Fukunaga Y."/>
            <person name="Yamazaki S."/>
            <person name="Fujita N."/>
        </authorList>
    </citation>
    <scope>NUCLEOTIDE SEQUENCE [LARGE SCALE GENOMIC DNA]</scope>
    <source>
        <strain evidence="10">NBRC 102666 / KCTC 22515 / FYK2301M01</strain>
    </source>
</reference>
<keyword evidence="3" id="KW-1003">Cell membrane</keyword>
<proteinExistence type="inferred from homology"/>
<dbReference type="EMBL" id="AP012338">
    <property type="protein sequence ID" value="BAM02819.1"/>
    <property type="molecule type" value="Genomic_DNA"/>
</dbReference>
<evidence type="ECO:0000256" key="1">
    <source>
        <dbReference type="ARBA" id="ARBA00004651"/>
    </source>
</evidence>
<dbReference type="NCBIfam" id="NF009163">
    <property type="entry name" value="PRK12509.1"/>
    <property type="match status" value="1"/>
</dbReference>
<comment type="subcellular location">
    <subcellularLocation>
        <location evidence="1">Cell membrane</location>
        <topology evidence="1">Multi-pass membrane protein</topology>
    </subcellularLocation>
</comment>
<dbReference type="GO" id="GO:0005886">
    <property type="term" value="C:plasma membrane"/>
    <property type="evidence" value="ECO:0007669"/>
    <property type="project" value="UniProtKB-SubCell"/>
</dbReference>
<evidence type="ECO:0000256" key="6">
    <source>
        <dbReference type="ARBA" id="ARBA00023136"/>
    </source>
</evidence>
<evidence type="ECO:0000256" key="4">
    <source>
        <dbReference type="ARBA" id="ARBA00022692"/>
    </source>
</evidence>
<dbReference type="eggNOG" id="COG2111">
    <property type="taxonomic scope" value="Bacteria"/>
</dbReference>
<keyword evidence="4 7" id="KW-0812">Transmembrane</keyword>
<evidence type="ECO:0000256" key="3">
    <source>
        <dbReference type="ARBA" id="ARBA00022475"/>
    </source>
</evidence>
<comment type="similarity">
    <text evidence="2">Belongs to the CPA3 antiporters (TC 2.A.63) subunit B family.</text>
</comment>
<feature type="transmembrane region" description="Helical" evidence="7">
    <location>
        <begin position="107"/>
        <end position="130"/>
    </location>
</feature>
<dbReference type="RefSeq" id="WP_014436039.1">
    <property type="nucleotide sequence ID" value="NC_017080.1"/>
</dbReference>
<dbReference type="HOGENOM" id="CLU_101659_1_1_0"/>
<accession>I0IC31</accession>
<dbReference type="InterPro" id="IPR007182">
    <property type="entry name" value="MnhB"/>
</dbReference>